<evidence type="ECO:0000313" key="1">
    <source>
        <dbReference type="EMBL" id="TCD68183.1"/>
    </source>
</evidence>
<gene>
    <name evidence="1" type="ORF">EIP91_011461</name>
</gene>
<name>A0A4R0RMD2_9APHY</name>
<evidence type="ECO:0000313" key="2">
    <source>
        <dbReference type="Proteomes" id="UP000292702"/>
    </source>
</evidence>
<keyword evidence="2" id="KW-1185">Reference proteome</keyword>
<reference evidence="1 2" key="1">
    <citation type="submission" date="2018-11" db="EMBL/GenBank/DDBJ databases">
        <title>Genome assembly of Steccherinum ochraceum LE-BIN_3174, the white-rot fungus of the Steccherinaceae family (The Residual Polyporoid clade, Polyporales, Basidiomycota).</title>
        <authorList>
            <person name="Fedorova T.V."/>
            <person name="Glazunova O.A."/>
            <person name="Landesman E.O."/>
            <person name="Moiseenko K.V."/>
            <person name="Psurtseva N.V."/>
            <person name="Savinova O.S."/>
            <person name="Shakhova N.V."/>
            <person name="Tyazhelova T.V."/>
            <person name="Vasina D.V."/>
        </authorList>
    </citation>
    <scope>NUCLEOTIDE SEQUENCE [LARGE SCALE GENOMIC DNA]</scope>
    <source>
        <strain evidence="1 2">LE-BIN_3174</strain>
    </source>
</reference>
<accession>A0A4R0RMD2</accession>
<dbReference type="EMBL" id="RWJN01000074">
    <property type="protein sequence ID" value="TCD68183.1"/>
    <property type="molecule type" value="Genomic_DNA"/>
</dbReference>
<proteinExistence type="predicted"/>
<sequence>MARVVAHPDQLFVIAVWIAIIRHSTPPESTYPISPDVPLRVWNKVRRNPSLTKVAEFARDPSNFDPAAQSRSEFSGRPALSSGIVAMWPMV</sequence>
<organism evidence="1 2">
    <name type="scientific">Steccherinum ochraceum</name>
    <dbReference type="NCBI Taxonomy" id="92696"/>
    <lineage>
        <taxon>Eukaryota</taxon>
        <taxon>Fungi</taxon>
        <taxon>Dikarya</taxon>
        <taxon>Basidiomycota</taxon>
        <taxon>Agaricomycotina</taxon>
        <taxon>Agaricomycetes</taxon>
        <taxon>Polyporales</taxon>
        <taxon>Steccherinaceae</taxon>
        <taxon>Steccherinum</taxon>
    </lineage>
</organism>
<dbReference type="AlphaFoldDB" id="A0A4R0RMD2"/>
<protein>
    <submittedName>
        <fullName evidence="1">Uncharacterized protein</fullName>
    </submittedName>
</protein>
<comment type="caution">
    <text evidence="1">The sequence shown here is derived from an EMBL/GenBank/DDBJ whole genome shotgun (WGS) entry which is preliminary data.</text>
</comment>
<dbReference type="Proteomes" id="UP000292702">
    <property type="component" value="Unassembled WGS sequence"/>
</dbReference>